<accession>A0A1G6V6P0</accession>
<keyword evidence="4" id="KW-0804">Transcription</keyword>
<dbReference type="InterPro" id="IPR013249">
    <property type="entry name" value="RNA_pol_sigma70_r4_t2"/>
</dbReference>
<sequence length="196" mass="22518">MPFGLYSLRAQLYLQQEMALDSVQYRQVFDLHYEALYGYACSILRSEVYVEDILQNVFIRLWETRATINEASVKAYLYTAVRNTCLNHLKHKGVQAVYAHTARVTGDEADRGNTAEQKELQEQIQGLLNRLPEKCATVFYMCRQLGLSYREVAGELDLSVKTVENHMTKALKFLRGGLAAYLVSLLLLFIHQLFNL</sequence>
<keyword evidence="5" id="KW-1133">Transmembrane helix</keyword>
<evidence type="ECO:0000259" key="6">
    <source>
        <dbReference type="Pfam" id="PF04542"/>
    </source>
</evidence>
<evidence type="ECO:0000256" key="2">
    <source>
        <dbReference type="ARBA" id="ARBA00023015"/>
    </source>
</evidence>
<evidence type="ECO:0000256" key="1">
    <source>
        <dbReference type="ARBA" id="ARBA00010641"/>
    </source>
</evidence>
<dbReference type="SUPFAM" id="SSF88946">
    <property type="entry name" value="Sigma2 domain of RNA polymerase sigma factors"/>
    <property type="match status" value="1"/>
</dbReference>
<evidence type="ECO:0000313" key="8">
    <source>
        <dbReference type="EMBL" id="SDD49292.1"/>
    </source>
</evidence>
<dbReference type="NCBIfam" id="TIGR02937">
    <property type="entry name" value="sigma70-ECF"/>
    <property type="match status" value="1"/>
</dbReference>
<dbReference type="Pfam" id="PF04542">
    <property type="entry name" value="Sigma70_r2"/>
    <property type="match status" value="1"/>
</dbReference>
<organism evidence="8 9">
    <name type="scientific">Niabella drilacis (strain DSM 25811 / CCM 8410 / CCUG 62505 / LMG 26954 / E90)</name>
    <dbReference type="NCBI Taxonomy" id="1285928"/>
    <lineage>
        <taxon>Bacteria</taxon>
        <taxon>Pseudomonadati</taxon>
        <taxon>Bacteroidota</taxon>
        <taxon>Chitinophagia</taxon>
        <taxon>Chitinophagales</taxon>
        <taxon>Chitinophagaceae</taxon>
        <taxon>Niabella</taxon>
    </lineage>
</organism>
<keyword evidence="5" id="KW-0812">Transmembrane</keyword>
<dbReference type="Gene3D" id="1.10.1740.10">
    <property type="match status" value="1"/>
</dbReference>
<protein>
    <submittedName>
        <fullName evidence="8">RNA polymerase sigma-70 factor, ECF subfamily</fullName>
    </submittedName>
</protein>
<evidence type="ECO:0000256" key="3">
    <source>
        <dbReference type="ARBA" id="ARBA00023082"/>
    </source>
</evidence>
<evidence type="ECO:0000256" key="4">
    <source>
        <dbReference type="ARBA" id="ARBA00023163"/>
    </source>
</evidence>
<evidence type="ECO:0000259" key="7">
    <source>
        <dbReference type="Pfam" id="PF08281"/>
    </source>
</evidence>
<keyword evidence="5" id="KW-0472">Membrane</keyword>
<dbReference type="InterPro" id="IPR014327">
    <property type="entry name" value="RNA_pol_sigma70_bacteroid"/>
</dbReference>
<dbReference type="PANTHER" id="PTHR43133">
    <property type="entry name" value="RNA POLYMERASE ECF-TYPE SIGMA FACTO"/>
    <property type="match status" value="1"/>
</dbReference>
<dbReference type="SUPFAM" id="SSF88659">
    <property type="entry name" value="Sigma3 and sigma4 domains of RNA polymerase sigma factors"/>
    <property type="match status" value="1"/>
</dbReference>
<dbReference type="InterPro" id="IPR014284">
    <property type="entry name" value="RNA_pol_sigma-70_dom"/>
</dbReference>
<comment type="similarity">
    <text evidence="1">Belongs to the sigma-70 factor family. ECF subfamily.</text>
</comment>
<keyword evidence="3" id="KW-0731">Sigma factor</keyword>
<dbReference type="GO" id="GO:0016987">
    <property type="term" value="F:sigma factor activity"/>
    <property type="evidence" value="ECO:0007669"/>
    <property type="project" value="UniProtKB-KW"/>
</dbReference>
<dbReference type="InterPro" id="IPR039425">
    <property type="entry name" value="RNA_pol_sigma-70-like"/>
</dbReference>
<dbReference type="InterPro" id="IPR036388">
    <property type="entry name" value="WH-like_DNA-bd_sf"/>
</dbReference>
<dbReference type="AlphaFoldDB" id="A0A1G6V6P0"/>
<dbReference type="InterPro" id="IPR013325">
    <property type="entry name" value="RNA_pol_sigma_r2"/>
</dbReference>
<feature type="domain" description="RNA polymerase sigma factor 70 region 4 type 2" evidence="7">
    <location>
        <begin position="122"/>
        <end position="174"/>
    </location>
</feature>
<dbReference type="Proteomes" id="UP000198757">
    <property type="component" value="Unassembled WGS sequence"/>
</dbReference>
<proteinExistence type="inferred from homology"/>
<keyword evidence="2" id="KW-0805">Transcription regulation</keyword>
<dbReference type="PANTHER" id="PTHR43133:SF46">
    <property type="entry name" value="RNA POLYMERASE SIGMA-70 FACTOR ECF SUBFAMILY"/>
    <property type="match status" value="1"/>
</dbReference>
<dbReference type="Gene3D" id="1.10.10.10">
    <property type="entry name" value="Winged helix-like DNA-binding domain superfamily/Winged helix DNA-binding domain"/>
    <property type="match status" value="1"/>
</dbReference>
<dbReference type="GO" id="GO:0003677">
    <property type="term" value="F:DNA binding"/>
    <property type="evidence" value="ECO:0007669"/>
    <property type="project" value="InterPro"/>
</dbReference>
<evidence type="ECO:0000256" key="5">
    <source>
        <dbReference type="SAM" id="Phobius"/>
    </source>
</evidence>
<name>A0A1G6V6P0_NIADE</name>
<feature type="transmembrane region" description="Helical" evidence="5">
    <location>
        <begin position="173"/>
        <end position="194"/>
    </location>
</feature>
<keyword evidence="9" id="KW-1185">Reference proteome</keyword>
<reference evidence="9" key="1">
    <citation type="submission" date="2016-10" db="EMBL/GenBank/DDBJ databases">
        <authorList>
            <person name="Varghese N."/>
            <person name="Submissions S."/>
        </authorList>
    </citation>
    <scope>NUCLEOTIDE SEQUENCE [LARGE SCALE GENOMIC DNA]</scope>
    <source>
        <strain evidence="9">DSM 25811 / CCM 8410 / LMG 26954 / E90</strain>
    </source>
</reference>
<dbReference type="STRING" id="1285928.SAMN04487894_109217"/>
<dbReference type="Pfam" id="PF08281">
    <property type="entry name" value="Sigma70_r4_2"/>
    <property type="match status" value="1"/>
</dbReference>
<dbReference type="InterPro" id="IPR007627">
    <property type="entry name" value="RNA_pol_sigma70_r2"/>
</dbReference>
<evidence type="ECO:0000313" key="9">
    <source>
        <dbReference type="Proteomes" id="UP000198757"/>
    </source>
</evidence>
<dbReference type="EMBL" id="FMZO01000009">
    <property type="protein sequence ID" value="SDD49292.1"/>
    <property type="molecule type" value="Genomic_DNA"/>
</dbReference>
<feature type="domain" description="RNA polymerase sigma-70 region 2" evidence="6">
    <location>
        <begin position="29"/>
        <end position="92"/>
    </location>
</feature>
<dbReference type="InterPro" id="IPR013324">
    <property type="entry name" value="RNA_pol_sigma_r3/r4-like"/>
</dbReference>
<dbReference type="GO" id="GO:0006352">
    <property type="term" value="P:DNA-templated transcription initiation"/>
    <property type="evidence" value="ECO:0007669"/>
    <property type="project" value="InterPro"/>
</dbReference>
<gene>
    <name evidence="8" type="ORF">SAMN04487894_109217</name>
</gene>
<dbReference type="NCBIfam" id="TIGR02985">
    <property type="entry name" value="Sig70_bacteroi1"/>
    <property type="match status" value="1"/>
</dbReference>